<keyword evidence="9" id="KW-0675">Receptor</keyword>
<dbReference type="InterPro" id="IPR037066">
    <property type="entry name" value="Plug_dom_sf"/>
</dbReference>
<accession>A0A7S8IVV1</accession>
<proteinExistence type="predicted"/>
<dbReference type="EMBL" id="CP064654">
    <property type="protein sequence ID" value="QPD00338.1"/>
    <property type="molecule type" value="Genomic_DNA"/>
</dbReference>
<keyword evidence="3" id="KW-1134">Transmembrane beta strand</keyword>
<name>A0A7S8IVV1_9SPHN</name>
<dbReference type="GO" id="GO:0015344">
    <property type="term" value="F:siderophore uptake transmembrane transporter activity"/>
    <property type="evidence" value="ECO:0007669"/>
    <property type="project" value="TreeGrafter"/>
</dbReference>
<evidence type="ECO:0000256" key="6">
    <source>
        <dbReference type="ARBA" id="ARBA00023136"/>
    </source>
</evidence>
<evidence type="ECO:0000256" key="1">
    <source>
        <dbReference type="ARBA" id="ARBA00004571"/>
    </source>
</evidence>
<keyword evidence="4" id="KW-0812">Transmembrane</keyword>
<evidence type="ECO:0000313" key="10">
    <source>
        <dbReference type="Proteomes" id="UP000594459"/>
    </source>
</evidence>
<sequence length="680" mass="75217">MLIPTAVNARDKDDVPVAGEKDSPTVGAQVFQPDYFNRYAPRSALDMLSQVPGFVIDDGNNGARGLGQATANVLVNGERFSSKSDSVRDQLRRISAKDVVRIEIADGATLDIPGLNGQVANVIVNTTATSGQFRWNTGFRPHNTEAQLYGGEISLSGKSGKLDYTVSLNNDNDRFGADGPILITNGAGDLIERQDTTFSGKFDNPRLSTNFTYTFAPDTLAHLNLKYGEDFFWRRETELAVPASGPVRDRLVLSDEDGPAYEIGGDFQFPLGPGKLKLIGLERFKRDNFTSTLVDRFDDGSPDTGFRFAQRNGYGERIGRFEYDWNMLKADFQLSGEAAFNRLDRASALYELDDTGTFVALPFPAGTGGVTEDRYEALLSVTKQLSPKLTLQATGGAEYSKIEQTGSLPNSRQFTRPKGSVSLAWKPSDDFDVSVEVRRKVGQLGFGDFLASVNLNDDNGSGGNNELQPDQSWNVELEANKKFGPWGSAKLQVRQAWFEDFVDFFPLENGGEARGNIGDAKRLHIQFSGTIKFDPIGFKGAQLSFDATKRWMDVTDPFVGGQREFSYDLNSQLELDFRHDIPDSDWAWGAGLFTFNPAGYSRRYEIGRYWEGPSFASVFLENKDVLGMTAKVQISNVLGARNKGWRTVYDAERPDGAVLFNEVVDRRIGPIFRFTLSGNF</sequence>
<keyword evidence="5" id="KW-0732">Signal</keyword>
<dbReference type="InterPro" id="IPR036942">
    <property type="entry name" value="Beta-barrel_TonB_sf"/>
</dbReference>
<reference evidence="9 10" key="1">
    <citation type="submission" date="2020-11" db="EMBL/GenBank/DDBJ databases">
        <title>The genome sequence of Erythrobacter sp. 6D36.</title>
        <authorList>
            <person name="Liu Y."/>
        </authorList>
    </citation>
    <scope>NUCLEOTIDE SEQUENCE [LARGE SCALE GENOMIC DNA]</scope>
    <source>
        <strain evidence="9 10">6D36</strain>
    </source>
</reference>
<dbReference type="InterPro" id="IPR012910">
    <property type="entry name" value="Plug_dom"/>
</dbReference>
<evidence type="ECO:0000256" key="7">
    <source>
        <dbReference type="ARBA" id="ARBA00023237"/>
    </source>
</evidence>
<dbReference type="PANTHER" id="PTHR30069">
    <property type="entry name" value="TONB-DEPENDENT OUTER MEMBRANE RECEPTOR"/>
    <property type="match status" value="1"/>
</dbReference>
<evidence type="ECO:0000313" key="9">
    <source>
        <dbReference type="EMBL" id="QPD00338.1"/>
    </source>
</evidence>
<evidence type="ECO:0000256" key="5">
    <source>
        <dbReference type="ARBA" id="ARBA00022729"/>
    </source>
</evidence>
<evidence type="ECO:0000259" key="8">
    <source>
        <dbReference type="Pfam" id="PF07715"/>
    </source>
</evidence>
<evidence type="ECO:0000256" key="3">
    <source>
        <dbReference type="ARBA" id="ARBA00022452"/>
    </source>
</evidence>
<dbReference type="Proteomes" id="UP000594459">
    <property type="component" value="Chromosome"/>
</dbReference>
<feature type="domain" description="TonB-dependent receptor plug" evidence="8">
    <location>
        <begin position="27"/>
        <end position="109"/>
    </location>
</feature>
<dbReference type="Pfam" id="PF07715">
    <property type="entry name" value="Plug"/>
    <property type="match status" value="1"/>
</dbReference>
<dbReference type="KEGG" id="qso:IRL76_01470"/>
<evidence type="ECO:0000256" key="2">
    <source>
        <dbReference type="ARBA" id="ARBA00022448"/>
    </source>
</evidence>
<dbReference type="Gene3D" id="2.40.170.20">
    <property type="entry name" value="TonB-dependent receptor, beta-barrel domain"/>
    <property type="match status" value="1"/>
</dbReference>
<organism evidence="9 10">
    <name type="scientific">Qipengyuania soli</name>
    <dbReference type="NCBI Taxonomy" id="2782568"/>
    <lineage>
        <taxon>Bacteria</taxon>
        <taxon>Pseudomonadati</taxon>
        <taxon>Pseudomonadota</taxon>
        <taxon>Alphaproteobacteria</taxon>
        <taxon>Sphingomonadales</taxon>
        <taxon>Erythrobacteraceae</taxon>
        <taxon>Qipengyuania</taxon>
    </lineage>
</organism>
<dbReference type="SUPFAM" id="SSF56935">
    <property type="entry name" value="Porins"/>
    <property type="match status" value="1"/>
</dbReference>
<dbReference type="Gene3D" id="2.170.130.10">
    <property type="entry name" value="TonB-dependent receptor, plug domain"/>
    <property type="match status" value="1"/>
</dbReference>
<keyword evidence="6" id="KW-0472">Membrane</keyword>
<keyword evidence="2" id="KW-0813">Transport</keyword>
<keyword evidence="7" id="KW-0998">Cell outer membrane</keyword>
<dbReference type="InterPro" id="IPR039426">
    <property type="entry name" value="TonB-dep_rcpt-like"/>
</dbReference>
<dbReference type="PANTHER" id="PTHR30069:SF29">
    <property type="entry name" value="HEMOGLOBIN AND HEMOGLOBIN-HAPTOGLOBIN-BINDING PROTEIN 1-RELATED"/>
    <property type="match status" value="1"/>
</dbReference>
<comment type="subcellular location">
    <subcellularLocation>
        <location evidence="1">Cell outer membrane</location>
        <topology evidence="1">Multi-pass membrane protein</topology>
    </subcellularLocation>
</comment>
<keyword evidence="10" id="KW-1185">Reference proteome</keyword>
<gene>
    <name evidence="9" type="ORF">IRL76_01470</name>
</gene>
<dbReference type="AlphaFoldDB" id="A0A7S8IVV1"/>
<dbReference type="GO" id="GO:0009279">
    <property type="term" value="C:cell outer membrane"/>
    <property type="evidence" value="ECO:0007669"/>
    <property type="project" value="UniProtKB-SubCell"/>
</dbReference>
<evidence type="ECO:0000256" key="4">
    <source>
        <dbReference type="ARBA" id="ARBA00022692"/>
    </source>
</evidence>
<protein>
    <submittedName>
        <fullName evidence="9">TonB-dependent receptor</fullName>
    </submittedName>
</protein>
<dbReference type="GO" id="GO:0044718">
    <property type="term" value="P:siderophore transmembrane transport"/>
    <property type="evidence" value="ECO:0007669"/>
    <property type="project" value="TreeGrafter"/>
</dbReference>